<evidence type="ECO:0000256" key="2">
    <source>
        <dbReference type="SAM" id="SignalP"/>
    </source>
</evidence>
<keyword evidence="2" id="KW-0732">Signal</keyword>
<evidence type="ECO:0000256" key="1">
    <source>
        <dbReference type="SAM" id="MobiDB-lite"/>
    </source>
</evidence>
<feature type="compositionally biased region" description="Polar residues" evidence="1">
    <location>
        <begin position="75"/>
        <end position="86"/>
    </location>
</feature>
<organism evidence="3 4">
    <name type="scientific">Panagrolaimus superbus</name>
    <dbReference type="NCBI Taxonomy" id="310955"/>
    <lineage>
        <taxon>Eukaryota</taxon>
        <taxon>Metazoa</taxon>
        <taxon>Ecdysozoa</taxon>
        <taxon>Nematoda</taxon>
        <taxon>Chromadorea</taxon>
        <taxon>Rhabditida</taxon>
        <taxon>Tylenchina</taxon>
        <taxon>Panagrolaimomorpha</taxon>
        <taxon>Panagrolaimoidea</taxon>
        <taxon>Panagrolaimidae</taxon>
        <taxon>Panagrolaimus</taxon>
    </lineage>
</organism>
<dbReference type="Proteomes" id="UP000887577">
    <property type="component" value="Unplaced"/>
</dbReference>
<evidence type="ECO:0000313" key="4">
    <source>
        <dbReference type="WBParaSite" id="PSU_v2.g9369.t1"/>
    </source>
</evidence>
<name>A0A914ZGF3_9BILA</name>
<protein>
    <submittedName>
        <fullName evidence="4">Uncharacterized protein</fullName>
    </submittedName>
</protein>
<accession>A0A914ZGF3</accession>
<reference evidence="4" key="1">
    <citation type="submission" date="2022-11" db="UniProtKB">
        <authorList>
            <consortium name="WormBaseParasite"/>
        </authorList>
    </citation>
    <scope>IDENTIFICATION</scope>
</reference>
<feature type="chain" id="PRO_5037643414" evidence="2">
    <location>
        <begin position="23"/>
        <end position="107"/>
    </location>
</feature>
<sequence length="107" mass="11366">MKFIFVISLIFLFAAVFSTVNANRAKRSVTTFNSFGSTATNNGHVVTHANNHLTTANRGHVGTVGNIHNSAVNPHSASHNSISNVHNAGPVGAHNSHAAVHSHHVYH</sequence>
<feature type="signal peptide" evidence="2">
    <location>
        <begin position="1"/>
        <end position="22"/>
    </location>
</feature>
<evidence type="ECO:0000313" key="3">
    <source>
        <dbReference type="Proteomes" id="UP000887577"/>
    </source>
</evidence>
<feature type="region of interest" description="Disordered" evidence="1">
    <location>
        <begin position="75"/>
        <end position="107"/>
    </location>
</feature>
<proteinExistence type="predicted"/>
<dbReference type="WBParaSite" id="PSU_v2.g9369.t1">
    <property type="protein sequence ID" value="PSU_v2.g9369.t1"/>
    <property type="gene ID" value="PSU_v2.g9369"/>
</dbReference>
<dbReference type="AlphaFoldDB" id="A0A914ZGF3"/>
<keyword evidence="3" id="KW-1185">Reference proteome</keyword>